<evidence type="ECO:0000256" key="2">
    <source>
        <dbReference type="ARBA" id="ARBA00022679"/>
    </source>
</evidence>
<keyword evidence="1 5" id="KW-0489">Methyltransferase</keyword>
<dbReference type="EMBL" id="CP036266">
    <property type="protein sequence ID" value="QDT22745.1"/>
    <property type="molecule type" value="Genomic_DNA"/>
</dbReference>
<dbReference type="GO" id="GO:0006396">
    <property type="term" value="P:RNA processing"/>
    <property type="evidence" value="ECO:0007669"/>
    <property type="project" value="InterPro"/>
</dbReference>
<dbReference type="Gene3D" id="3.40.1280.10">
    <property type="match status" value="1"/>
</dbReference>
<dbReference type="InterPro" id="IPR001537">
    <property type="entry name" value="SpoU_MeTrfase"/>
</dbReference>
<dbReference type="InterPro" id="IPR004441">
    <property type="entry name" value="rRNA_MeTrfase_TrmH"/>
</dbReference>
<accession>A0A517PTN8</accession>
<gene>
    <name evidence="5" type="ORF">HG66A1_45550</name>
</gene>
<dbReference type="SUPFAM" id="SSF75217">
    <property type="entry name" value="alpha/beta knot"/>
    <property type="match status" value="1"/>
</dbReference>
<dbReference type="PANTHER" id="PTHR46429">
    <property type="entry name" value="23S RRNA (GUANOSINE-2'-O-)-METHYLTRANSFERASE RLMB"/>
    <property type="match status" value="1"/>
</dbReference>
<name>A0A517PTN8_9PLAN</name>
<proteinExistence type="predicted"/>
<protein>
    <submittedName>
        <fullName evidence="5">TrmH family tRNA/rRNA methyltransferase</fullName>
        <ecNumber evidence="5">2.1.1.-</ecNumber>
    </submittedName>
</protein>
<dbReference type="Proteomes" id="UP000320421">
    <property type="component" value="Chromosome"/>
</dbReference>
<evidence type="ECO:0000313" key="5">
    <source>
        <dbReference type="EMBL" id="QDT22745.1"/>
    </source>
</evidence>
<dbReference type="OrthoDB" id="9794400at2"/>
<keyword evidence="6" id="KW-1185">Reference proteome</keyword>
<dbReference type="RefSeq" id="WP_145189086.1">
    <property type="nucleotide sequence ID" value="NZ_CP036266.1"/>
</dbReference>
<dbReference type="PANTHER" id="PTHR46429:SF1">
    <property type="entry name" value="23S RRNA (GUANOSINE-2'-O-)-METHYLTRANSFERASE RLMB"/>
    <property type="match status" value="1"/>
</dbReference>
<dbReference type="GO" id="GO:0003723">
    <property type="term" value="F:RNA binding"/>
    <property type="evidence" value="ECO:0007669"/>
    <property type="project" value="InterPro"/>
</dbReference>
<dbReference type="Pfam" id="PF00588">
    <property type="entry name" value="SpoU_methylase"/>
    <property type="match status" value="1"/>
</dbReference>
<dbReference type="EC" id="2.1.1.-" evidence="5"/>
<reference evidence="5 6" key="1">
    <citation type="submission" date="2019-02" db="EMBL/GenBank/DDBJ databases">
        <title>Deep-cultivation of Planctomycetes and their phenomic and genomic characterization uncovers novel biology.</title>
        <authorList>
            <person name="Wiegand S."/>
            <person name="Jogler M."/>
            <person name="Boedeker C."/>
            <person name="Pinto D."/>
            <person name="Vollmers J."/>
            <person name="Rivas-Marin E."/>
            <person name="Kohn T."/>
            <person name="Peeters S.H."/>
            <person name="Heuer A."/>
            <person name="Rast P."/>
            <person name="Oberbeckmann S."/>
            <person name="Bunk B."/>
            <person name="Jeske O."/>
            <person name="Meyerdierks A."/>
            <person name="Storesund J.E."/>
            <person name="Kallscheuer N."/>
            <person name="Luecker S."/>
            <person name="Lage O.M."/>
            <person name="Pohl T."/>
            <person name="Merkel B.J."/>
            <person name="Hornburger P."/>
            <person name="Mueller R.-W."/>
            <person name="Bruemmer F."/>
            <person name="Labrenz M."/>
            <person name="Spormann A.M."/>
            <person name="Op den Camp H."/>
            <person name="Overmann J."/>
            <person name="Amann R."/>
            <person name="Jetten M.S.M."/>
            <person name="Mascher T."/>
            <person name="Medema M.H."/>
            <person name="Devos D.P."/>
            <person name="Kaster A.-K."/>
            <person name="Ovreas L."/>
            <person name="Rohde M."/>
            <person name="Galperin M.Y."/>
            <person name="Jogler C."/>
        </authorList>
    </citation>
    <scope>NUCLEOTIDE SEQUENCE [LARGE SCALE GENOMIC DNA]</scope>
    <source>
        <strain evidence="5 6">HG66A1</strain>
    </source>
</reference>
<evidence type="ECO:0000256" key="3">
    <source>
        <dbReference type="SAM" id="MobiDB-lite"/>
    </source>
</evidence>
<dbReference type="CDD" id="cd18103">
    <property type="entry name" value="SpoU-like_RlmB"/>
    <property type="match status" value="1"/>
</dbReference>
<dbReference type="InterPro" id="IPR029028">
    <property type="entry name" value="Alpha/beta_knot_MTases"/>
</dbReference>
<evidence type="ECO:0000313" key="6">
    <source>
        <dbReference type="Proteomes" id="UP000320421"/>
    </source>
</evidence>
<evidence type="ECO:0000256" key="1">
    <source>
        <dbReference type="ARBA" id="ARBA00022603"/>
    </source>
</evidence>
<dbReference type="InterPro" id="IPR029026">
    <property type="entry name" value="tRNA_m1G_MTases_N"/>
</dbReference>
<dbReference type="AlphaFoldDB" id="A0A517PTN8"/>
<organism evidence="5 6">
    <name type="scientific">Gimesia chilikensis</name>
    <dbReference type="NCBI Taxonomy" id="2605989"/>
    <lineage>
        <taxon>Bacteria</taxon>
        <taxon>Pseudomonadati</taxon>
        <taxon>Planctomycetota</taxon>
        <taxon>Planctomycetia</taxon>
        <taxon>Planctomycetales</taxon>
        <taxon>Planctomycetaceae</taxon>
        <taxon>Gimesia</taxon>
    </lineage>
</organism>
<dbReference type="GO" id="GO:0032259">
    <property type="term" value="P:methylation"/>
    <property type="evidence" value="ECO:0007669"/>
    <property type="project" value="UniProtKB-KW"/>
</dbReference>
<feature type="region of interest" description="Disordered" evidence="3">
    <location>
        <begin position="54"/>
        <end position="74"/>
    </location>
</feature>
<sequence length="253" mass="27178">MALELKNPHSVLAALKTRPIDVTEIRLTAGASQGNWGDVADEARSHGIPVVVRKAPPQKMKRRQSEDQGRRTAGSVALVKPRIPSSLSELFAMDKSEGESRGLWLALDCIQDPHNIGAIFRTAGFFGVRGVILTKDRSAPLNGTVYDVASGGMEGVPFAVETNLSRAITEAKEAGIWIMGTSEHAEEDVAAYSQDRPWMVVIGNEEKGLRRLTLEQCDVVCRLTSAGLVDSLNASVAAGIMIARFSPFGPGVK</sequence>
<dbReference type="GO" id="GO:0005829">
    <property type="term" value="C:cytosol"/>
    <property type="evidence" value="ECO:0007669"/>
    <property type="project" value="TreeGrafter"/>
</dbReference>
<keyword evidence="2 5" id="KW-0808">Transferase</keyword>
<dbReference type="GO" id="GO:0008173">
    <property type="term" value="F:RNA methyltransferase activity"/>
    <property type="evidence" value="ECO:0007669"/>
    <property type="project" value="InterPro"/>
</dbReference>
<feature type="domain" description="tRNA/rRNA methyltransferase SpoU type" evidence="4">
    <location>
        <begin position="104"/>
        <end position="242"/>
    </location>
</feature>
<dbReference type="NCBIfam" id="TIGR00186">
    <property type="entry name" value="rRNA_methyl_3"/>
    <property type="match status" value="1"/>
</dbReference>
<evidence type="ECO:0000259" key="4">
    <source>
        <dbReference type="Pfam" id="PF00588"/>
    </source>
</evidence>